<name>A0A8S5M8F6_9VIRU</name>
<feature type="compositionally biased region" description="Basic and acidic residues" evidence="1">
    <location>
        <begin position="314"/>
        <end position="328"/>
    </location>
</feature>
<reference evidence="3" key="1">
    <citation type="journal article" date="2021" name="Proc. Natl. Acad. Sci. U.S.A.">
        <title>A Catalog of Tens of Thousands of Viruses from Human Metagenomes Reveals Hidden Associations with Chronic Diseases.</title>
        <authorList>
            <person name="Tisza M.J."/>
            <person name="Buck C.B."/>
        </authorList>
    </citation>
    <scope>NUCLEOTIDE SEQUENCE</scope>
    <source>
        <strain evidence="3">CtwzP10</strain>
    </source>
</reference>
<sequence>MGCNKPLIRFYVPHDREASGRVYSLASFNEIHKTKMTYENLMYRKDVMLIPCGQCTGCRLRKRKDWSTRMELEAYGHDKESIWFITLTYDDDHVPTQDTETGEIYKGGINIWKGVSERPRTAQTLSVEDTQLFIKRLRKAVKEPLRYFLAGEYGDNTARPHYHMILYGWHPDDLKPIHKLSRHGHYTSDKLIKIWGQGAVDIAQATPETYNYVAGYVTKKLYGNDKERYQKMGLIPPFCTMSRKPGLGDKWFEDNQERLWQQGYIQLTNGKRAAIPEYYWRKLEAENPEKAWRIKKYRQEKAIASLIERNAETDKPYAEQLKDKETSMSKKMSKAKGIF</sequence>
<feature type="region of interest" description="Disordered" evidence="1">
    <location>
        <begin position="314"/>
        <end position="339"/>
    </location>
</feature>
<evidence type="ECO:0000259" key="2">
    <source>
        <dbReference type="Pfam" id="PF23343"/>
    </source>
</evidence>
<dbReference type="Pfam" id="PF23343">
    <property type="entry name" value="REP_ORF2-G2P"/>
    <property type="match status" value="1"/>
</dbReference>
<evidence type="ECO:0000256" key="1">
    <source>
        <dbReference type="SAM" id="MobiDB-lite"/>
    </source>
</evidence>
<feature type="domain" description="Replication-associated protein ORF2/G2P" evidence="2">
    <location>
        <begin position="83"/>
        <end position="220"/>
    </location>
</feature>
<dbReference type="InterPro" id="IPR056906">
    <property type="entry name" value="ORF2/G2P_dom"/>
</dbReference>
<organism evidence="3">
    <name type="scientific">Microviridae sp. ctwzP10</name>
    <dbReference type="NCBI Taxonomy" id="2826746"/>
    <lineage>
        <taxon>Viruses</taxon>
        <taxon>Monodnaviria</taxon>
        <taxon>Sangervirae</taxon>
        <taxon>Phixviricota</taxon>
        <taxon>Malgrandaviricetes</taxon>
        <taxon>Petitvirales</taxon>
        <taxon>Microviridae</taxon>
    </lineage>
</organism>
<proteinExistence type="predicted"/>
<evidence type="ECO:0000313" key="3">
    <source>
        <dbReference type="EMBL" id="DAD78514.1"/>
    </source>
</evidence>
<accession>A0A8S5M8F6</accession>
<protein>
    <submittedName>
        <fullName evidence="3">Replication associated protein</fullName>
    </submittedName>
</protein>
<dbReference type="EMBL" id="BK014845">
    <property type="protein sequence ID" value="DAD78514.1"/>
    <property type="molecule type" value="Genomic_DNA"/>
</dbReference>